<comment type="pathway">
    <text evidence="1 7">Cofactor biosynthesis; riboflavin biosynthesis; riboflavin from 2-hydroxy-3-oxobutyl phosphate and 5-amino-6-(D-ribitylamino)uracil: step 1/2.</text>
</comment>
<dbReference type="AlphaFoldDB" id="A0AAU8FTV9"/>
<dbReference type="InterPro" id="IPR036467">
    <property type="entry name" value="LS/RS_sf"/>
</dbReference>
<evidence type="ECO:0000256" key="2">
    <source>
        <dbReference type="ARBA" id="ARBA00007424"/>
    </source>
</evidence>
<dbReference type="GO" id="GO:0009349">
    <property type="term" value="C:riboflavin synthase complex"/>
    <property type="evidence" value="ECO:0007669"/>
    <property type="project" value="UniProtKB-UniRule"/>
</dbReference>
<feature type="binding site" evidence="7">
    <location>
        <position position="122"/>
    </location>
    <ligand>
        <name>5-amino-6-(D-ribitylamino)uracil</name>
        <dbReference type="ChEBI" id="CHEBI:15934"/>
    </ligand>
</feature>
<dbReference type="RefSeq" id="WP_353722674.1">
    <property type="nucleotide sequence ID" value="NZ_CP159289.1"/>
</dbReference>
<dbReference type="GO" id="GO:0009231">
    <property type="term" value="P:riboflavin biosynthetic process"/>
    <property type="evidence" value="ECO:0007669"/>
    <property type="project" value="UniProtKB-UniRule"/>
</dbReference>
<reference evidence="8" key="1">
    <citation type="submission" date="2024-06" db="EMBL/GenBank/DDBJ databases">
        <title>Sequencing and assembly of the genome of Dyadobacter sp. strain 676, a symbiont of Cyamopsis tetragonoloba.</title>
        <authorList>
            <person name="Guro P."/>
            <person name="Sazanova A."/>
            <person name="Kuznetsova I."/>
            <person name="Belimov A."/>
            <person name="Safronova V."/>
        </authorList>
    </citation>
    <scope>NUCLEOTIDE SEQUENCE</scope>
    <source>
        <strain evidence="8">676</strain>
    </source>
</reference>
<name>A0AAU8FTV9_9BACT</name>
<keyword evidence="4 7" id="KW-0686">Riboflavin biosynthesis</keyword>
<evidence type="ECO:0000256" key="7">
    <source>
        <dbReference type="HAMAP-Rule" id="MF_00178"/>
    </source>
</evidence>
<proteinExistence type="inferred from homology"/>
<dbReference type="PANTHER" id="PTHR21058">
    <property type="entry name" value="6,7-DIMETHYL-8-RIBITYLLUMAZINE SYNTHASE DMRL SYNTHASE LUMAZINE SYNTHASE"/>
    <property type="match status" value="1"/>
</dbReference>
<feature type="binding site" evidence="7">
    <location>
        <begin position="89"/>
        <end position="91"/>
    </location>
    <ligand>
        <name>5-amino-6-(D-ribitylamino)uracil</name>
        <dbReference type="ChEBI" id="CHEBI:15934"/>
    </ligand>
</feature>
<dbReference type="Gene3D" id="3.40.50.960">
    <property type="entry name" value="Lumazine/riboflavin synthase"/>
    <property type="match status" value="1"/>
</dbReference>
<dbReference type="EC" id="2.5.1.78" evidence="3 7"/>
<accession>A0AAU8FTV9</accession>
<dbReference type="InterPro" id="IPR002180">
    <property type="entry name" value="LS/RS"/>
</dbReference>
<evidence type="ECO:0000256" key="5">
    <source>
        <dbReference type="ARBA" id="ARBA00022679"/>
    </source>
</evidence>
<evidence type="ECO:0000256" key="1">
    <source>
        <dbReference type="ARBA" id="ARBA00004917"/>
    </source>
</evidence>
<dbReference type="GO" id="GO:0000906">
    <property type="term" value="F:6,7-dimethyl-8-ribityllumazine synthase activity"/>
    <property type="evidence" value="ECO:0007669"/>
    <property type="project" value="UniProtKB-UniRule"/>
</dbReference>
<comment type="function">
    <text evidence="7">Catalyzes the formation of 6,7-dimethyl-8-ribityllumazine by condensation of 5-amino-6-(D-ribitylamino)uracil with 3,4-dihydroxy-2-butanone 4-phosphate. This is the penultimate step in the biosynthesis of riboflavin.</text>
</comment>
<evidence type="ECO:0000256" key="4">
    <source>
        <dbReference type="ARBA" id="ARBA00022619"/>
    </source>
</evidence>
<evidence type="ECO:0000256" key="6">
    <source>
        <dbReference type="ARBA" id="ARBA00048785"/>
    </source>
</evidence>
<feature type="active site" description="Proton donor" evidence="7">
    <location>
        <position position="97"/>
    </location>
</feature>
<dbReference type="NCBIfam" id="TIGR00114">
    <property type="entry name" value="lumazine-synth"/>
    <property type="match status" value="1"/>
</dbReference>
<protein>
    <recommendedName>
        <fullName evidence="3 7">6,7-dimethyl-8-ribityllumazine synthase</fullName>
        <shortName evidence="7">DMRL synthase</shortName>
        <shortName evidence="7">LS</shortName>
        <shortName evidence="7">Lumazine synthase</shortName>
        <ecNumber evidence="3 7">2.5.1.78</ecNumber>
    </recommendedName>
</protein>
<comment type="catalytic activity">
    <reaction evidence="6 7">
        <text>(2S)-2-hydroxy-3-oxobutyl phosphate + 5-amino-6-(D-ribitylamino)uracil = 6,7-dimethyl-8-(1-D-ribityl)lumazine + phosphate + 2 H2O + H(+)</text>
        <dbReference type="Rhea" id="RHEA:26152"/>
        <dbReference type="ChEBI" id="CHEBI:15377"/>
        <dbReference type="ChEBI" id="CHEBI:15378"/>
        <dbReference type="ChEBI" id="CHEBI:15934"/>
        <dbReference type="ChEBI" id="CHEBI:43474"/>
        <dbReference type="ChEBI" id="CHEBI:58201"/>
        <dbReference type="ChEBI" id="CHEBI:58830"/>
        <dbReference type="EC" id="2.5.1.78"/>
    </reaction>
</comment>
<gene>
    <name evidence="7 8" type="primary">ribH</name>
    <name evidence="8" type="ORF">ABV298_13875</name>
</gene>
<keyword evidence="5 7" id="KW-0808">Transferase</keyword>
<evidence type="ECO:0000256" key="3">
    <source>
        <dbReference type="ARBA" id="ARBA00012664"/>
    </source>
</evidence>
<dbReference type="InterPro" id="IPR034964">
    <property type="entry name" value="LS"/>
</dbReference>
<feature type="binding site" evidence="7">
    <location>
        <position position="136"/>
    </location>
    <ligand>
        <name>(2S)-2-hydroxy-3-oxobutyl phosphate</name>
        <dbReference type="ChEBI" id="CHEBI:58830"/>
    </ligand>
</feature>
<organism evidence="8">
    <name type="scientific">Dyadobacter sp. 676</name>
    <dbReference type="NCBI Taxonomy" id="3088362"/>
    <lineage>
        <taxon>Bacteria</taxon>
        <taxon>Pseudomonadati</taxon>
        <taxon>Bacteroidota</taxon>
        <taxon>Cytophagia</taxon>
        <taxon>Cytophagales</taxon>
        <taxon>Spirosomataceae</taxon>
        <taxon>Dyadobacter</taxon>
    </lineage>
</organism>
<evidence type="ECO:0000313" key="8">
    <source>
        <dbReference type="EMBL" id="XCH27420.1"/>
    </source>
</evidence>
<dbReference type="CDD" id="cd09209">
    <property type="entry name" value="Lumazine_synthase-I"/>
    <property type="match status" value="1"/>
</dbReference>
<comment type="similarity">
    <text evidence="2 7">Belongs to the DMRL synthase family.</text>
</comment>
<feature type="binding site" evidence="7">
    <location>
        <position position="31"/>
    </location>
    <ligand>
        <name>5-amino-6-(D-ribitylamino)uracil</name>
        <dbReference type="ChEBI" id="CHEBI:15934"/>
    </ligand>
</feature>
<feature type="binding site" evidence="7">
    <location>
        <begin position="65"/>
        <end position="67"/>
    </location>
    <ligand>
        <name>5-amino-6-(D-ribitylamino)uracil</name>
        <dbReference type="ChEBI" id="CHEBI:15934"/>
    </ligand>
</feature>
<feature type="binding site" evidence="7">
    <location>
        <begin position="94"/>
        <end position="95"/>
    </location>
    <ligand>
        <name>(2S)-2-hydroxy-3-oxobutyl phosphate</name>
        <dbReference type="ChEBI" id="CHEBI:58830"/>
    </ligand>
</feature>
<dbReference type="HAMAP" id="MF_00178">
    <property type="entry name" value="Lumazine_synth"/>
    <property type="match status" value="1"/>
</dbReference>
<sequence>MSSADKNLSVFTTEGLPDITHKKFAILVAEWNSEVTEKLFEGAYQTLVTYGALPANIVRGNVPGSFELTIGSQWFAQRADIDAVIALGVVIQGETKHNDYINHAVAQGITNVSLKYDKPVIFGVLTPNNMEQALERAGGVHGNKGDEAAITAIKMLGLKNLILND</sequence>
<dbReference type="EMBL" id="CP159289">
    <property type="protein sequence ID" value="XCH27420.1"/>
    <property type="molecule type" value="Genomic_DNA"/>
</dbReference>
<dbReference type="Pfam" id="PF00885">
    <property type="entry name" value="DMRL_synthase"/>
    <property type="match status" value="1"/>
</dbReference>
<dbReference type="SUPFAM" id="SSF52121">
    <property type="entry name" value="Lumazine synthase"/>
    <property type="match status" value="1"/>
</dbReference>
<dbReference type="PANTHER" id="PTHR21058:SF0">
    <property type="entry name" value="6,7-DIMETHYL-8-RIBITYLLUMAZINE SYNTHASE"/>
    <property type="match status" value="1"/>
</dbReference>
<dbReference type="GO" id="GO:0005829">
    <property type="term" value="C:cytosol"/>
    <property type="evidence" value="ECO:0007669"/>
    <property type="project" value="TreeGrafter"/>
</dbReference>